<dbReference type="EMBL" id="PXOQ01000007">
    <property type="protein sequence ID" value="PSG90797.1"/>
    <property type="molecule type" value="Genomic_DNA"/>
</dbReference>
<keyword evidence="3" id="KW-1185">Reference proteome</keyword>
<reference evidence="2 3" key="1">
    <citation type="submission" date="2018-03" db="EMBL/GenBank/DDBJ databases">
        <title>Mesoflavibacter sp. HG37 and Mesoflavibacter sp. HG96 sp.nov., two marine bacteria isolated from seawater of Western Pacific Ocean.</title>
        <authorList>
            <person name="Cheng H."/>
            <person name="Wu Y.-H."/>
            <person name="Guo L.-L."/>
            <person name="Xu X.-W."/>
        </authorList>
    </citation>
    <scope>NUCLEOTIDE SEQUENCE [LARGE SCALE GENOMIC DNA]</scope>
    <source>
        <strain evidence="2 3">KCTC 32269</strain>
    </source>
</reference>
<evidence type="ECO:0000313" key="2">
    <source>
        <dbReference type="EMBL" id="PSG90797.1"/>
    </source>
</evidence>
<dbReference type="AlphaFoldDB" id="A0A2T1NEC1"/>
<evidence type="ECO:0000313" key="3">
    <source>
        <dbReference type="Proteomes" id="UP000238426"/>
    </source>
</evidence>
<sequence>MIKLTKFFVGAVICLIVTKSNAQDSLKVSGKKAEIARYESYKTQVELNEKEALTVEIEAINEQLESNKITAAEAEQLKMQAAEKRALNIKNKAAIIDNQIALIERDDNWEENTVPENRIAILVGGGEKELLGIKGKRMPPKYDIRTTNQFLFAAGFNNAIIEGQSFNRTPYENLGSGFVELGWNWQTRLAKNSHWARVKYGFSFQWNKLNLKENLYFEQDGNLTTAETFPVNLDKSEFRITNLVLPVYFEFGPYNKIEKNNTVRYQIWDKFKFGIGGYGGVRIGTQQKLKYEEDGDRVKQKIRRNYNASNFVYGVGAYVGVGDIALYAKYDLNPIFKDQAVKQNNISLGLRFDID</sequence>
<evidence type="ECO:0008006" key="4">
    <source>
        <dbReference type="Google" id="ProtNLM"/>
    </source>
</evidence>
<proteinExistence type="predicted"/>
<accession>A0A2T1NEC1</accession>
<dbReference type="Proteomes" id="UP000238426">
    <property type="component" value="Unassembled WGS sequence"/>
</dbReference>
<evidence type="ECO:0000256" key="1">
    <source>
        <dbReference type="SAM" id="Coils"/>
    </source>
</evidence>
<name>A0A2T1NEC1_9FLAO</name>
<feature type="coiled-coil region" evidence="1">
    <location>
        <begin position="47"/>
        <end position="99"/>
    </location>
</feature>
<protein>
    <recommendedName>
        <fullName evidence="4">Outer membrane protein beta-barrel domain-containing protein</fullName>
    </recommendedName>
</protein>
<organism evidence="2 3">
    <name type="scientific">Aurantibacter aestuarii</name>
    <dbReference type="NCBI Taxonomy" id="1266046"/>
    <lineage>
        <taxon>Bacteria</taxon>
        <taxon>Pseudomonadati</taxon>
        <taxon>Bacteroidota</taxon>
        <taxon>Flavobacteriia</taxon>
        <taxon>Flavobacteriales</taxon>
        <taxon>Flavobacteriaceae</taxon>
        <taxon>Aurantibacter</taxon>
    </lineage>
</organism>
<dbReference type="RefSeq" id="WP_106462938.1">
    <property type="nucleotide sequence ID" value="NZ_PXOQ01000007.1"/>
</dbReference>
<gene>
    <name evidence="2" type="ORF">C7H52_05860</name>
</gene>
<comment type="caution">
    <text evidence="2">The sequence shown here is derived from an EMBL/GenBank/DDBJ whole genome shotgun (WGS) entry which is preliminary data.</text>
</comment>
<keyword evidence="1" id="KW-0175">Coiled coil</keyword>
<dbReference type="OrthoDB" id="1466811at2"/>